<evidence type="ECO:0000256" key="8">
    <source>
        <dbReference type="ARBA" id="ARBA00047417"/>
    </source>
</evidence>
<dbReference type="KEGG" id="poz:I0K15_01290"/>
<dbReference type="SUPFAM" id="SSF56235">
    <property type="entry name" value="N-terminal nucleophile aminohydrolases (Ntn hydrolases)"/>
    <property type="match status" value="1"/>
</dbReference>
<dbReference type="Gene3D" id="1.10.246.130">
    <property type="match status" value="1"/>
</dbReference>
<dbReference type="EC" id="3.4.19.13" evidence="11"/>
<evidence type="ECO:0000256" key="6">
    <source>
        <dbReference type="ARBA" id="ARBA00023145"/>
    </source>
</evidence>
<dbReference type="RefSeq" id="WP_196103655.1">
    <property type="nucleotide sequence ID" value="NZ_CP064942.1"/>
</dbReference>
<feature type="signal peptide" evidence="13">
    <location>
        <begin position="1"/>
        <end position="16"/>
    </location>
</feature>
<evidence type="ECO:0000256" key="1">
    <source>
        <dbReference type="ARBA" id="ARBA00001049"/>
    </source>
</evidence>
<evidence type="ECO:0000256" key="13">
    <source>
        <dbReference type="SAM" id="SignalP"/>
    </source>
</evidence>
<organism evidence="14 15">
    <name type="scientific">Pontivivens ytuae</name>
    <dbReference type="NCBI Taxonomy" id="2789856"/>
    <lineage>
        <taxon>Bacteria</taxon>
        <taxon>Pseudomonadati</taxon>
        <taxon>Pseudomonadota</taxon>
        <taxon>Alphaproteobacteria</taxon>
        <taxon>Rhodobacterales</taxon>
        <taxon>Paracoccaceae</taxon>
        <taxon>Pontivivens</taxon>
    </lineage>
</organism>
<keyword evidence="6 11" id="KW-0865">Zymogen</keyword>
<dbReference type="GO" id="GO:0006751">
    <property type="term" value="P:glutathione catabolic process"/>
    <property type="evidence" value="ECO:0007669"/>
    <property type="project" value="UniProtKB-UniRule"/>
</dbReference>
<comment type="catalytic activity">
    <reaction evidence="2 11">
        <text>glutathione + H2O = L-cysteinylglycine + L-glutamate</text>
        <dbReference type="Rhea" id="RHEA:28807"/>
        <dbReference type="ChEBI" id="CHEBI:15377"/>
        <dbReference type="ChEBI" id="CHEBI:29985"/>
        <dbReference type="ChEBI" id="CHEBI:57925"/>
        <dbReference type="ChEBI" id="CHEBI:61694"/>
        <dbReference type="EC" id="3.4.19.13"/>
    </reaction>
</comment>
<keyword evidence="13" id="KW-0732">Signal</keyword>
<comment type="catalytic activity">
    <reaction evidence="1 11">
        <text>an S-substituted glutathione + H2O = an S-substituted L-cysteinylglycine + L-glutamate</text>
        <dbReference type="Rhea" id="RHEA:59468"/>
        <dbReference type="ChEBI" id="CHEBI:15377"/>
        <dbReference type="ChEBI" id="CHEBI:29985"/>
        <dbReference type="ChEBI" id="CHEBI:90779"/>
        <dbReference type="ChEBI" id="CHEBI:143103"/>
        <dbReference type="EC" id="3.4.19.13"/>
    </reaction>
</comment>
<comment type="PTM">
    <text evidence="11">Cleaved by autocatalysis into a large and a small subunit.</text>
</comment>
<feature type="binding site" evidence="10">
    <location>
        <position position="435"/>
    </location>
    <ligand>
        <name>L-glutamate</name>
        <dbReference type="ChEBI" id="CHEBI:29985"/>
    </ligand>
</feature>
<comment type="similarity">
    <text evidence="3 11">Belongs to the gamma-glutamyltransferase family.</text>
</comment>
<protein>
    <recommendedName>
        <fullName evidence="11">Glutathione hydrolase proenzyme</fullName>
        <ecNumber evidence="11">2.3.2.2</ecNumber>
        <ecNumber evidence="11">3.4.19.13</ecNumber>
    </recommendedName>
    <component>
        <recommendedName>
            <fullName evidence="11">Glutathione hydrolase large chain</fullName>
        </recommendedName>
    </component>
    <component>
        <recommendedName>
            <fullName evidence="11">Glutathione hydrolase small chain</fullName>
        </recommendedName>
    </component>
</protein>
<dbReference type="EMBL" id="CP064942">
    <property type="protein sequence ID" value="QPH54446.1"/>
    <property type="molecule type" value="Genomic_DNA"/>
</dbReference>
<dbReference type="InterPro" id="IPR029055">
    <property type="entry name" value="Ntn_hydrolases_N"/>
</dbReference>
<evidence type="ECO:0000313" key="15">
    <source>
        <dbReference type="Proteomes" id="UP000594800"/>
    </source>
</evidence>
<dbReference type="NCBIfam" id="TIGR00066">
    <property type="entry name" value="g_glut_trans"/>
    <property type="match status" value="1"/>
</dbReference>
<dbReference type="PANTHER" id="PTHR43199">
    <property type="entry name" value="GLUTATHIONE HYDROLASE"/>
    <property type="match status" value="1"/>
</dbReference>
<dbReference type="Proteomes" id="UP000594800">
    <property type="component" value="Chromosome"/>
</dbReference>
<feature type="active site" description="Nucleophile" evidence="9">
    <location>
        <position position="395"/>
    </location>
</feature>
<keyword evidence="4 11" id="KW-0808">Transferase</keyword>
<name>A0A7S9LSQ6_9RHOB</name>
<keyword evidence="15" id="KW-1185">Reference proteome</keyword>
<dbReference type="InterPro" id="IPR043137">
    <property type="entry name" value="GGT_ssub_C"/>
</dbReference>
<feature type="chain" id="PRO_5032444053" description="Glutathione hydrolase proenzyme" evidence="13">
    <location>
        <begin position="17"/>
        <end position="575"/>
    </location>
</feature>
<keyword evidence="11" id="KW-0317">Glutathione biosynthesis</keyword>
<dbReference type="PANTHER" id="PTHR43199:SF1">
    <property type="entry name" value="GLUTATHIONE HYDROLASE PROENZYME"/>
    <property type="match status" value="1"/>
</dbReference>
<evidence type="ECO:0000256" key="2">
    <source>
        <dbReference type="ARBA" id="ARBA00001089"/>
    </source>
</evidence>
<feature type="binding site" evidence="10">
    <location>
        <position position="106"/>
    </location>
    <ligand>
        <name>L-glutamate</name>
        <dbReference type="ChEBI" id="CHEBI:29985"/>
    </ligand>
</feature>
<evidence type="ECO:0000313" key="14">
    <source>
        <dbReference type="EMBL" id="QPH54446.1"/>
    </source>
</evidence>
<dbReference type="EC" id="2.3.2.2" evidence="11"/>
<dbReference type="GO" id="GO:0036374">
    <property type="term" value="F:glutathione hydrolase activity"/>
    <property type="evidence" value="ECO:0007669"/>
    <property type="project" value="UniProtKB-UniRule"/>
</dbReference>
<dbReference type="UniPathway" id="UPA00204"/>
<keyword evidence="7 11" id="KW-0012">Acyltransferase</keyword>
<evidence type="ECO:0000256" key="10">
    <source>
        <dbReference type="PIRSR" id="PIRSR600101-2"/>
    </source>
</evidence>
<dbReference type="GO" id="GO:0006750">
    <property type="term" value="P:glutathione biosynthetic process"/>
    <property type="evidence" value="ECO:0007669"/>
    <property type="project" value="UniProtKB-KW"/>
</dbReference>
<gene>
    <name evidence="14" type="primary">ggt</name>
    <name evidence="14" type="ORF">I0K15_01290</name>
</gene>
<feature type="binding site" evidence="10">
    <location>
        <position position="481"/>
    </location>
    <ligand>
        <name>L-glutamate</name>
        <dbReference type="ChEBI" id="CHEBI:29985"/>
    </ligand>
</feature>
<dbReference type="InterPro" id="IPR043138">
    <property type="entry name" value="GGT_lsub"/>
</dbReference>
<dbReference type="Gene3D" id="3.60.20.40">
    <property type="match status" value="1"/>
</dbReference>
<evidence type="ECO:0000256" key="4">
    <source>
        <dbReference type="ARBA" id="ARBA00022679"/>
    </source>
</evidence>
<reference evidence="14 15" key="1">
    <citation type="submission" date="2020-11" db="EMBL/GenBank/DDBJ databases">
        <title>Description of Pontivivens ytuae sp. nov. isolated from deep sea sediment of Mariana Trench.</title>
        <authorList>
            <person name="Wang Z."/>
            <person name="Sun Q.-L."/>
            <person name="Xu X.-D."/>
            <person name="Tang Y.-Z."/>
            <person name="Zhang J."/>
        </authorList>
    </citation>
    <scope>NUCLEOTIDE SEQUENCE [LARGE SCALE GENOMIC DNA]</scope>
    <source>
        <strain evidence="14 15">MT2928</strain>
    </source>
</reference>
<dbReference type="InterPro" id="IPR051792">
    <property type="entry name" value="GGT_bact"/>
</dbReference>
<keyword evidence="5 11" id="KW-0378">Hydrolase</keyword>
<dbReference type="AlphaFoldDB" id="A0A7S9LSQ6"/>
<dbReference type="GO" id="GO:0103068">
    <property type="term" value="F:leukotriene C4 gamma-glutamyl transferase activity"/>
    <property type="evidence" value="ECO:0007669"/>
    <property type="project" value="UniProtKB-EC"/>
</dbReference>
<evidence type="ECO:0000256" key="9">
    <source>
        <dbReference type="PIRSR" id="PIRSR600101-1"/>
    </source>
</evidence>
<proteinExistence type="inferred from homology"/>
<sequence length="575" mass="60270">MKRLTLALLAALPAAAQDASPQPEAGTGLTEQGEATATEYIVAAANPLAAQAGADVLAAGGSAADAAVAVQMMLNLVEPQSSGIGGGAFAVYWDASEGSLTTFDGRETAPQAAREDYWLGADGEPPASFWDAVIGGRSVGVPGTLALLDHMHARHGRTPWADLLQPTIDMAEAGFEISPRLAASIEGAMDRDLARFEETAAYFFEEDGSPKAAGTTLANPAFARTLRLIAAEGIAPFYTGAIAGDIVAAVQTESNAGILTLEDFAAYEVIERPPVCVTYRVHDVCGMGPPSSGALTVGQILGMLNSFELSAMEPPYAWHMYLEAARLAYADRGKYMADSDFVDMPTEGLIDPEYLADRATLIDPVTSMGEAEAGLPAWDETRLWSPDTSPDRAGTSHFVIVDRHGDMISMTTTIETGFGSRVMTNGFLLNNELTDFSFRPEGDAGPIANRVEGGKRPRSSMAPTIVMTDGAPSILIGSPGGSRIINYVAGSLVQMIDFGMGPLAAISDGHVVNRNGATDLEEGSDAVEFETVLQELGHETNVRDLNSGLHVVAIGEDGTMTGAADPRREGAVIGE</sequence>
<dbReference type="InterPro" id="IPR000101">
    <property type="entry name" value="GGT_peptidase"/>
</dbReference>
<comment type="catalytic activity">
    <reaction evidence="8 11">
        <text>an N-terminal (5-L-glutamyl)-[peptide] + an alpha-amino acid = 5-L-glutamyl amino acid + an N-terminal L-alpha-aminoacyl-[peptide]</text>
        <dbReference type="Rhea" id="RHEA:23904"/>
        <dbReference type="Rhea" id="RHEA-COMP:9780"/>
        <dbReference type="Rhea" id="RHEA-COMP:9795"/>
        <dbReference type="ChEBI" id="CHEBI:77644"/>
        <dbReference type="ChEBI" id="CHEBI:78597"/>
        <dbReference type="ChEBI" id="CHEBI:78599"/>
        <dbReference type="ChEBI" id="CHEBI:78608"/>
        <dbReference type="EC" id="2.3.2.2"/>
    </reaction>
</comment>
<feature type="binding site" evidence="10">
    <location>
        <begin position="459"/>
        <end position="460"/>
    </location>
    <ligand>
        <name>L-glutamate</name>
        <dbReference type="ChEBI" id="CHEBI:29985"/>
    </ligand>
</feature>
<accession>A0A7S9LSQ6</accession>
<dbReference type="PRINTS" id="PR01210">
    <property type="entry name" value="GGTRANSPTASE"/>
</dbReference>
<evidence type="ECO:0000256" key="3">
    <source>
        <dbReference type="ARBA" id="ARBA00009381"/>
    </source>
</evidence>
<comment type="pathway">
    <text evidence="11">Sulfur metabolism; glutathione metabolism.</text>
</comment>
<evidence type="ECO:0000256" key="5">
    <source>
        <dbReference type="ARBA" id="ARBA00022801"/>
    </source>
</evidence>
<dbReference type="Pfam" id="PF01019">
    <property type="entry name" value="G_glu_transpept"/>
    <property type="match status" value="1"/>
</dbReference>
<evidence type="ECO:0000256" key="12">
    <source>
        <dbReference type="SAM" id="MobiDB-lite"/>
    </source>
</evidence>
<evidence type="ECO:0000256" key="7">
    <source>
        <dbReference type="ARBA" id="ARBA00023315"/>
    </source>
</evidence>
<feature type="region of interest" description="Disordered" evidence="12">
    <location>
        <begin position="440"/>
        <end position="463"/>
    </location>
</feature>
<comment type="subunit">
    <text evidence="11">This enzyme consists of two polypeptide chains, which are synthesized in precursor form from a single polypeptide.</text>
</comment>
<evidence type="ECO:0000256" key="11">
    <source>
        <dbReference type="RuleBase" id="RU368036"/>
    </source>
</evidence>